<proteinExistence type="predicted"/>
<dbReference type="InterPro" id="IPR044926">
    <property type="entry name" value="RGS_subdomain_2"/>
</dbReference>
<dbReference type="PROSITE" id="PS50132">
    <property type="entry name" value="RGS"/>
    <property type="match status" value="1"/>
</dbReference>
<keyword evidence="17" id="KW-1185">Reference proteome</keyword>
<evidence type="ECO:0000256" key="12">
    <source>
        <dbReference type="ARBA" id="ARBA00055468"/>
    </source>
</evidence>
<dbReference type="Gene3D" id="1.10.167.10">
    <property type="entry name" value="Regulator of G-protein Signalling 4, domain 2"/>
    <property type="match status" value="1"/>
</dbReference>
<keyword evidence="11" id="KW-0449">Lipoprotein</keyword>
<dbReference type="InterPro" id="IPR036305">
    <property type="entry name" value="RGS_sf"/>
</dbReference>
<keyword evidence="5" id="KW-0734">Signal transduction inhibitor</keyword>
<dbReference type="FunFam" id="1.10.167.10:FF:000015">
    <property type="entry name" value="Regulator of G-protein signaling 17"/>
    <property type="match status" value="1"/>
</dbReference>
<dbReference type="AlphaFoldDB" id="A0A8C5JBY6"/>
<dbReference type="Proteomes" id="UP000694408">
    <property type="component" value="Unplaced"/>
</dbReference>
<evidence type="ECO:0000256" key="10">
    <source>
        <dbReference type="ARBA" id="ARBA00023242"/>
    </source>
</evidence>
<evidence type="ECO:0000256" key="2">
    <source>
        <dbReference type="ARBA" id="ARBA00004496"/>
    </source>
</evidence>
<keyword evidence="4" id="KW-0963">Cytoplasm</keyword>
<dbReference type="PANTHER" id="PTHR10845:SF277">
    <property type="entry name" value="REGULATOR OF G-PROTEIN SIGNALING 20"/>
    <property type="match status" value="1"/>
</dbReference>
<evidence type="ECO:0000256" key="6">
    <source>
        <dbReference type="ARBA" id="ARBA00022843"/>
    </source>
</evidence>
<organism evidence="16 17">
    <name type="scientific">Junco hyemalis</name>
    <name type="common">Dark-eyed junco</name>
    <dbReference type="NCBI Taxonomy" id="40217"/>
    <lineage>
        <taxon>Eukaryota</taxon>
        <taxon>Metazoa</taxon>
        <taxon>Chordata</taxon>
        <taxon>Craniata</taxon>
        <taxon>Vertebrata</taxon>
        <taxon>Euteleostomi</taxon>
        <taxon>Archelosauria</taxon>
        <taxon>Archosauria</taxon>
        <taxon>Dinosauria</taxon>
        <taxon>Saurischia</taxon>
        <taxon>Theropoda</taxon>
        <taxon>Coelurosauria</taxon>
        <taxon>Aves</taxon>
        <taxon>Neognathae</taxon>
        <taxon>Neoaves</taxon>
        <taxon>Telluraves</taxon>
        <taxon>Australaves</taxon>
        <taxon>Passeriformes</taxon>
        <taxon>Passerellidae</taxon>
        <taxon>Junco</taxon>
    </lineage>
</organism>
<evidence type="ECO:0000256" key="5">
    <source>
        <dbReference type="ARBA" id="ARBA00022700"/>
    </source>
</evidence>
<comment type="subunit">
    <text evidence="13">Forms a complex with G(alpha)z/i2 subunits and mu-opioid receptors; the formation of this complex results in mu-opioid receptor desensitization. Interacts with OPRM1.</text>
</comment>
<sequence>MRNQNPMNLTILFHCEGRCLLPATNSLSNNHSFLSFCSSSSLSPAPTLEEVNAWAQSFDKLMLTPAGRNAFREFLRTEFSEENMLFWMACEELKQESNKSVIEEKARLIYEDYISILSPKEVSLDSRVREVINRNMLEPSQHTFDDAQLQIYTLMHRDSYPRFMNSAIYKDLLQSLSEKSIEA</sequence>
<dbReference type="InterPro" id="IPR024066">
    <property type="entry name" value="RGS_subdom1/3"/>
</dbReference>
<keyword evidence="7" id="KW-0472">Membrane</keyword>
<keyword evidence="6" id="KW-0832">Ubl conjugation</keyword>
<evidence type="ECO:0000256" key="7">
    <source>
        <dbReference type="ARBA" id="ARBA00023136"/>
    </source>
</evidence>
<evidence type="ECO:0000259" key="15">
    <source>
        <dbReference type="PROSITE" id="PS50132"/>
    </source>
</evidence>
<keyword evidence="9" id="KW-0325">Glycoprotein</keyword>
<accession>A0A8C5JBY6</accession>
<dbReference type="SUPFAM" id="SSF48097">
    <property type="entry name" value="Regulator of G-protein signaling, RGS"/>
    <property type="match status" value="1"/>
</dbReference>
<keyword evidence="10" id="KW-0539">Nucleus</keyword>
<reference evidence="16" key="1">
    <citation type="submission" date="2025-08" db="UniProtKB">
        <authorList>
            <consortium name="Ensembl"/>
        </authorList>
    </citation>
    <scope>IDENTIFICATION</scope>
</reference>
<dbReference type="SMART" id="SM00315">
    <property type="entry name" value="RGS"/>
    <property type="match status" value="1"/>
</dbReference>
<dbReference type="GO" id="GO:0007186">
    <property type="term" value="P:G protein-coupled receptor signaling pathway"/>
    <property type="evidence" value="ECO:0007669"/>
    <property type="project" value="UniProtKB-ARBA"/>
</dbReference>
<evidence type="ECO:0000256" key="3">
    <source>
        <dbReference type="ARBA" id="ARBA00004635"/>
    </source>
</evidence>
<feature type="domain" description="RGS" evidence="15">
    <location>
        <begin position="57"/>
        <end position="173"/>
    </location>
</feature>
<dbReference type="GO" id="GO:0016020">
    <property type="term" value="C:membrane"/>
    <property type="evidence" value="ECO:0007669"/>
    <property type="project" value="UniProtKB-SubCell"/>
</dbReference>
<dbReference type="Gene3D" id="1.10.196.10">
    <property type="match status" value="2"/>
</dbReference>
<protein>
    <recommendedName>
        <fullName evidence="14">Regulator of G-protein signaling 20</fullName>
    </recommendedName>
</protein>
<comment type="subcellular location">
    <subcellularLocation>
        <location evidence="2">Cytoplasm</location>
    </subcellularLocation>
    <subcellularLocation>
        <location evidence="3">Membrane</location>
        <topology evidence="3">Lipid-anchor</topology>
    </subcellularLocation>
    <subcellularLocation>
        <location evidence="1">Nucleus</location>
    </subcellularLocation>
</comment>
<dbReference type="GO" id="GO:0005634">
    <property type="term" value="C:nucleus"/>
    <property type="evidence" value="ECO:0007669"/>
    <property type="project" value="UniProtKB-SubCell"/>
</dbReference>
<evidence type="ECO:0000256" key="8">
    <source>
        <dbReference type="ARBA" id="ARBA00023139"/>
    </source>
</evidence>
<evidence type="ECO:0000256" key="13">
    <source>
        <dbReference type="ARBA" id="ARBA00062637"/>
    </source>
</evidence>
<evidence type="ECO:0000313" key="17">
    <source>
        <dbReference type="Proteomes" id="UP000694408"/>
    </source>
</evidence>
<dbReference type="GO" id="GO:0005737">
    <property type="term" value="C:cytoplasm"/>
    <property type="evidence" value="ECO:0007669"/>
    <property type="project" value="UniProtKB-SubCell"/>
</dbReference>
<dbReference type="OMA" id="ENDIHYK"/>
<keyword evidence="8" id="KW-0564">Palmitate</keyword>
<dbReference type="PANTHER" id="PTHR10845">
    <property type="entry name" value="REGULATOR OF G PROTEIN SIGNALING"/>
    <property type="match status" value="1"/>
</dbReference>
<evidence type="ECO:0000256" key="9">
    <source>
        <dbReference type="ARBA" id="ARBA00023180"/>
    </source>
</evidence>
<reference evidence="16" key="2">
    <citation type="submission" date="2025-09" db="UniProtKB">
        <authorList>
            <consortium name="Ensembl"/>
        </authorList>
    </citation>
    <scope>IDENTIFICATION</scope>
</reference>
<evidence type="ECO:0000256" key="1">
    <source>
        <dbReference type="ARBA" id="ARBA00004123"/>
    </source>
</evidence>
<name>A0A8C5JBY6_JUNHY</name>
<evidence type="ECO:0000256" key="11">
    <source>
        <dbReference type="ARBA" id="ARBA00023288"/>
    </source>
</evidence>
<dbReference type="Pfam" id="PF00615">
    <property type="entry name" value="RGS"/>
    <property type="match status" value="1"/>
</dbReference>
<dbReference type="GO" id="GO:0009968">
    <property type="term" value="P:negative regulation of signal transduction"/>
    <property type="evidence" value="ECO:0007669"/>
    <property type="project" value="UniProtKB-KW"/>
</dbReference>
<evidence type="ECO:0000313" key="16">
    <source>
        <dbReference type="Ensembl" id="ENSJHYP00000016025.1"/>
    </source>
</evidence>
<evidence type="ECO:0000256" key="14">
    <source>
        <dbReference type="ARBA" id="ARBA00069194"/>
    </source>
</evidence>
<dbReference type="Ensembl" id="ENSJHYT00000019328.1">
    <property type="protein sequence ID" value="ENSJHYP00000016025.1"/>
    <property type="gene ID" value="ENSJHYG00000012295.1"/>
</dbReference>
<dbReference type="PRINTS" id="PR01301">
    <property type="entry name" value="RGSPROTEIN"/>
</dbReference>
<dbReference type="InterPro" id="IPR016137">
    <property type="entry name" value="RGS"/>
</dbReference>
<dbReference type="FunFam" id="1.10.196.10:FF:000001">
    <property type="entry name" value="Regulator of G-protein signaling 8"/>
    <property type="match status" value="1"/>
</dbReference>
<evidence type="ECO:0000256" key="4">
    <source>
        <dbReference type="ARBA" id="ARBA00022490"/>
    </source>
</evidence>
<comment type="function">
    <text evidence="12">Inhibits signal transduction by increasing the GTPase activity of G protein alpha subunits thereby driving them into their inactive GDP-bound form. Binds selectively to G(z)-alpha and G(alpha)-i2 subunits, accelerates their GTPase activity and regulates their signaling activities. The G(z)-alpha activity is inhibited by the phosphorylation and palmitoylation of the G-protein. Negatively regulates mu-opioid receptor-mediated activation of the G-proteins.</text>
</comment>